<dbReference type="EMBL" id="JACAZF010000010">
    <property type="protein sequence ID" value="KAF7293375.1"/>
    <property type="molecule type" value="Genomic_DNA"/>
</dbReference>
<proteinExistence type="predicted"/>
<organism evidence="1 2">
    <name type="scientific">Mycena indigotica</name>
    <dbReference type="NCBI Taxonomy" id="2126181"/>
    <lineage>
        <taxon>Eukaryota</taxon>
        <taxon>Fungi</taxon>
        <taxon>Dikarya</taxon>
        <taxon>Basidiomycota</taxon>
        <taxon>Agaricomycotina</taxon>
        <taxon>Agaricomycetes</taxon>
        <taxon>Agaricomycetidae</taxon>
        <taxon>Agaricales</taxon>
        <taxon>Marasmiineae</taxon>
        <taxon>Mycenaceae</taxon>
        <taxon>Mycena</taxon>
    </lineage>
</organism>
<evidence type="ECO:0000313" key="2">
    <source>
        <dbReference type="Proteomes" id="UP000636479"/>
    </source>
</evidence>
<name>A0A8H6S5A9_9AGAR</name>
<keyword evidence="2" id="KW-1185">Reference proteome</keyword>
<dbReference type="AlphaFoldDB" id="A0A8H6S5A9"/>
<dbReference type="GeneID" id="59350222"/>
<sequence>MRICKMVEARISSNDRGLAGGKKGGEDLQVGRATGVYEFLPVFIDLVLLGTRPSPTMTMPPQTVFRFLRQQLS</sequence>
<evidence type="ECO:0000313" key="1">
    <source>
        <dbReference type="EMBL" id="KAF7293375.1"/>
    </source>
</evidence>
<reference evidence="1" key="1">
    <citation type="submission" date="2020-05" db="EMBL/GenBank/DDBJ databases">
        <title>Mycena genomes resolve the evolution of fungal bioluminescence.</title>
        <authorList>
            <person name="Tsai I.J."/>
        </authorList>
    </citation>
    <scope>NUCLEOTIDE SEQUENCE</scope>
    <source>
        <strain evidence="1">171206Taipei</strain>
    </source>
</reference>
<protein>
    <submittedName>
        <fullName evidence="1">Uncharacterized protein</fullName>
    </submittedName>
</protein>
<accession>A0A8H6S5A9</accession>
<comment type="caution">
    <text evidence="1">The sequence shown here is derived from an EMBL/GenBank/DDBJ whole genome shotgun (WGS) entry which is preliminary data.</text>
</comment>
<dbReference type="RefSeq" id="XP_037215538.1">
    <property type="nucleotide sequence ID" value="XM_037367706.1"/>
</dbReference>
<dbReference type="Proteomes" id="UP000636479">
    <property type="component" value="Unassembled WGS sequence"/>
</dbReference>
<gene>
    <name evidence="1" type="ORF">MIND_01114300</name>
</gene>